<dbReference type="InterPro" id="IPR051331">
    <property type="entry name" value="Chorismate_mutase-related"/>
</dbReference>
<evidence type="ECO:0000256" key="1">
    <source>
        <dbReference type="ARBA" id="ARBA00023235"/>
    </source>
</evidence>
<dbReference type="SUPFAM" id="SSF48600">
    <property type="entry name" value="Chorismate mutase II"/>
    <property type="match status" value="1"/>
</dbReference>
<dbReference type="InterPro" id="IPR004360">
    <property type="entry name" value="Glyas_Fos-R_dOase_dom"/>
</dbReference>
<gene>
    <name evidence="4" type="ORF">UFOPK1493_01849</name>
</gene>
<evidence type="ECO:0000259" key="2">
    <source>
        <dbReference type="PROSITE" id="PS51168"/>
    </source>
</evidence>
<dbReference type="InterPro" id="IPR002701">
    <property type="entry name" value="CM_II_prokaryot"/>
</dbReference>
<dbReference type="Pfam" id="PF00903">
    <property type="entry name" value="Glyoxalase"/>
    <property type="match status" value="1"/>
</dbReference>
<dbReference type="EMBL" id="CAEZSR010000063">
    <property type="protein sequence ID" value="CAB4561931.1"/>
    <property type="molecule type" value="Genomic_DNA"/>
</dbReference>
<dbReference type="Pfam" id="PF01817">
    <property type="entry name" value="CM_2"/>
    <property type="match status" value="1"/>
</dbReference>
<dbReference type="PANTHER" id="PTHR38041">
    <property type="entry name" value="CHORISMATE MUTASE"/>
    <property type="match status" value="1"/>
</dbReference>
<feature type="domain" description="Chorismate mutase" evidence="2">
    <location>
        <begin position="3"/>
        <end position="94"/>
    </location>
</feature>
<dbReference type="InterPro" id="IPR037523">
    <property type="entry name" value="VOC_core"/>
</dbReference>
<dbReference type="Gene3D" id="1.20.59.10">
    <property type="entry name" value="Chorismate mutase"/>
    <property type="match status" value="1"/>
</dbReference>
<dbReference type="PANTHER" id="PTHR38041:SF1">
    <property type="entry name" value="CHORISMATE MUTASE"/>
    <property type="match status" value="1"/>
</dbReference>
<evidence type="ECO:0000259" key="3">
    <source>
        <dbReference type="PROSITE" id="PS51819"/>
    </source>
</evidence>
<dbReference type="Gene3D" id="3.10.180.10">
    <property type="entry name" value="2,3-Dihydroxybiphenyl 1,2-Dioxygenase, domain 1"/>
    <property type="match status" value="1"/>
</dbReference>
<proteinExistence type="predicted"/>
<feature type="domain" description="VOC" evidence="3">
    <location>
        <begin position="119"/>
        <end position="243"/>
    </location>
</feature>
<dbReference type="SMART" id="SM00830">
    <property type="entry name" value="CM_2"/>
    <property type="match status" value="1"/>
</dbReference>
<accession>A0A6J6DD99</accession>
<protein>
    <submittedName>
        <fullName evidence="4">Unannotated protein</fullName>
    </submittedName>
</protein>
<sequence length="265" mass="28066">MTESPDAALADLRRRIDDLDREFVRIVAQRLAVCEEVAEVKRGTGAAVIQPARVRDVVTSRRQLAIDAGVDPDFAEQLFRVLLAETHRIEVAGERDDPAPDKVAQPEGVRSGLDTVATRIDHLVVAVDDLDTAVASFTGSFGFHRTHLAGGDVPGIVALAAGGVTLVLVGREASPAVARYLERHGGGVQHVAIEVLNAGYARACLADAQASLLTNVVVDDAGHEQFFAARDPASGVQLGFIARTGHRVGVAAANVLRMFDELVDG</sequence>
<dbReference type="AlphaFoldDB" id="A0A6J6DD99"/>
<dbReference type="GO" id="GO:0046417">
    <property type="term" value="P:chorismate metabolic process"/>
    <property type="evidence" value="ECO:0007669"/>
    <property type="project" value="InterPro"/>
</dbReference>
<dbReference type="GO" id="GO:0004106">
    <property type="term" value="F:chorismate mutase activity"/>
    <property type="evidence" value="ECO:0007669"/>
    <property type="project" value="InterPro"/>
</dbReference>
<dbReference type="PROSITE" id="PS51168">
    <property type="entry name" value="CHORISMATE_MUT_2"/>
    <property type="match status" value="1"/>
</dbReference>
<evidence type="ECO:0000313" key="4">
    <source>
        <dbReference type="EMBL" id="CAB4561931.1"/>
    </source>
</evidence>
<dbReference type="PROSITE" id="PS51819">
    <property type="entry name" value="VOC"/>
    <property type="match status" value="1"/>
</dbReference>
<dbReference type="InterPro" id="IPR036263">
    <property type="entry name" value="Chorismate_II_sf"/>
</dbReference>
<dbReference type="InterPro" id="IPR029068">
    <property type="entry name" value="Glyas_Bleomycin-R_OHBP_Dase"/>
</dbReference>
<dbReference type="SUPFAM" id="SSF54593">
    <property type="entry name" value="Glyoxalase/Bleomycin resistance protein/Dihydroxybiphenyl dioxygenase"/>
    <property type="match status" value="1"/>
</dbReference>
<reference evidence="4" key="1">
    <citation type="submission" date="2020-05" db="EMBL/GenBank/DDBJ databases">
        <authorList>
            <person name="Chiriac C."/>
            <person name="Salcher M."/>
            <person name="Ghai R."/>
            <person name="Kavagutti S V."/>
        </authorList>
    </citation>
    <scope>NUCLEOTIDE SEQUENCE</scope>
</reference>
<dbReference type="GO" id="GO:0009697">
    <property type="term" value="P:salicylic acid biosynthetic process"/>
    <property type="evidence" value="ECO:0007669"/>
    <property type="project" value="TreeGrafter"/>
</dbReference>
<dbReference type="InterPro" id="IPR036979">
    <property type="entry name" value="CM_dom_sf"/>
</dbReference>
<keyword evidence="1" id="KW-0413">Isomerase</keyword>
<organism evidence="4">
    <name type="scientific">freshwater metagenome</name>
    <dbReference type="NCBI Taxonomy" id="449393"/>
    <lineage>
        <taxon>unclassified sequences</taxon>
        <taxon>metagenomes</taxon>
        <taxon>ecological metagenomes</taxon>
    </lineage>
</organism>
<name>A0A6J6DD99_9ZZZZ</name>